<dbReference type="GO" id="GO:0072345">
    <property type="term" value="F:NAADP-sensitive calcium-release channel activity"/>
    <property type="evidence" value="ECO:0007669"/>
    <property type="project" value="TreeGrafter"/>
</dbReference>
<dbReference type="OMA" id="VISDCIG"/>
<name>A0A9Q0L9X7_ANAIG</name>
<dbReference type="PANTHER" id="PTHR12127:SF7">
    <property type="entry name" value="SD02261P"/>
    <property type="match status" value="1"/>
</dbReference>
<comment type="caution">
    <text evidence="8">The sequence shown here is derived from an EMBL/GenBank/DDBJ whole genome shotgun (WGS) entry which is preliminary data.</text>
</comment>
<dbReference type="Proteomes" id="UP001149090">
    <property type="component" value="Unassembled WGS sequence"/>
</dbReference>
<feature type="region of interest" description="Disordered" evidence="5">
    <location>
        <begin position="520"/>
        <end position="570"/>
    </location>
</feature>
<feature type="transmembrane region" description="Helical" evidence="6">
    <location>
        <begin position="313"/>
        <end position="339"/>
    </location>
</feature>
<feature type="domain" description="Polycystin cation channel PKD1/PKD2" evidence="7">
    <location>
        <begin position="344"/>
        <end position="487"/>
    </location>
</feature>
<feature type="transmembrane region" description="Helical" evidence="6">
    <location>
        <begin position="260"/>
        <end position="281"/>
    </location>
</feature>
<feature type="transmembrane region" description="Helical" evidence="6">
    <location>
        <begin position="38"/>
        <end position="59"/>
    </location>
</feature>
<organism evidence="8 9">
    <name type="scientific">Anaeramoeba ignava</name>
    <name type="common">Anaerobic marine amoeba</name>
    <dbReference type="NCBI Taxonomy" id="1746090"/>
    <lineage>
        <taxon>Eukaryota</taxon>
        <taxon>Metamonada</taxon>
        <taxon>Anaeramoebidae</taxon>
        <taxon>Anaeramoeba</taxon>
    </lineage>
</organism>
<dbReference type="EMBL" id="JAPDFW010000113">
    <property type="protein sequence ID" value="KAJ5068806.1"/>
    <property type="molecule type" value="Genomic_DNA"/>
</dbReference>
<keyword evidence="2 6" id="KW-0812">Transmembrane</keyword>
<evidence type="ECO:0000256" key="4">
    <source>
        <dbReference type="ARBA" id="ARBA00023136"/>
    </source>
</evidence>
<evidence type="ECO:0000313" key="9">
    <source>
        <dbReference type="Proteomes" id="UP001149090"/>
    </source>
</evidence>
<evidence type="ECO:0000259" key="7">
    <source>
        <dbReference type="Pfam" id="PF08016"/>
    </source>
</evidence>
<sequence>MQNEQIYWKFLCFRISKIPLEESPYISPWRQWKKYKRIPFKFILHIFITILITYQVILITKYQIPYLKQTQVFLSGAFLPDSESYLPAMDGFIHKEIFTNQDFIDTLKSVTQTYYGFSNDSIGLFDYNINEDNQIEAPIFTIEEFTKTSFDEIKIDPQKINYETDFVSYPLTLKQPCGPFTNLSNDEVQNLFAKFRTAQISFSLLNLFVSEIVQCVQWNVLMSFSFVRRGGRLLSTIDFSVTSCGNQGIGLSDLLHTGEFFSAFFLIIFSFFSMITSIRLLSQQYTLYKNLSQKKEETKQVQRLFKSTTQFKIAFFDFWHVTALIGSVITIFAEAFYIYNQAQGLNQTQNFFALIFALASLFSWANLSGYFQWHKKFYLLILTLRKAIPNLLRFLAGTFPLFIGYAYMGTLYFGNYCEYFATIDQACVTLFAVLNGDVVRDTFNYLYRKNHGLAIFARIYMYTFTCLFIYAWLKLFITLVECAYSAVKEAQKPAHLVQRKTIKKLASSANFGISFPQSESMVTPLTTPGLSEKSKDQEETQTSLDTFSFDENVFVDTDGELSNDDDQKSQ</sequence>
<evidence type="ECO:0000256" key="2">
    <source>
        <dbReference type="ARBA" id="ARBA00022692"/>
    </source>
</evidence>
<evidence type="ECO:0000313" key="8">
    <source>
        <dbReference type="EMBL" id="KAJ5068806.1"/>
    </source>
</evidence>
<proteinExistence type="predicted"/>
<evidence type="ECO:0000256" key="6">
    <source>
        <dbReference type="SAM" id="Phobius"/>
    </source>
</evidence>
<evidence type="ECO:0000256" key="1">
    <source>
        <dbReference type="ARBA" id="ARBA00004141"/>
    </source>
</evidence>
<dbReference type="Gene3D" id="1.10.287.70">
    <property type="match status" value="1"/>
</dbReference>
<keyword evidence="4 6" id="KW-0472">Membrane</keyword>
<dbReference type="OrthoDB" id="263481at2759"/>
<evidence type="ECO:0000256" key="5">
    <source>
        <dbReference type="SAM" id="MobiDB-lite"/>
    </source>
</evidence>
<reference evidence="8" key="1">
    <citation type="submission" date="2022-10" db="EMBL/GenBank/DDBJ databases">
        <title>Novel sulphate-reducing endosymbionts in the free-living metamonad Anaeramoeba.</title>
        <authorList>
            <person name="Jerlstrom-Hultqvist J."/>
            <person name="Cepicka I."/>
            <person name="Gallot-Lavallee L."/>
            <person name="Salas-Leiva D."/>
            <person name="Curtis B.A."/>
            <person name="Zahonova K."/>
            <person name="Pipaliya S."/>
            <person name="Dacks J."/>
            <person name="Roger A.J."/>
        </authorList>
    </citation>
    <scope>NUCLEOTIDE SEQUENCE</scope>
    <source>
        <strain evidence="8">BMAN</strain>
    </source>
</reference>
<comment type="subcellular location">
    <subcellularLocation>
        <location evidence="1">Membrane</location>
        <topology evidence="1">Multi-pass membrane protein</topology>
    </subcellularLocation>
</comment>
<feature type="transmembrane region" description="Helical" evidence="6">
    <location>
        <begin position="451"/>
        <end position="473"/>
    </location>
</feature>
<dbReference type="PANTHER" id="PTHR12127">
    <property type="entry name" value="MUCOLIPIN"/>
    <property type="match status" value="1"/>
</dbReference>
<feature type="transmembrane region" description="Helical" evidence="6">
    <location>
        <begin position="391"/>
        <end position="413"/>
    </location>
</feature>
<evidence type="ECO:0000256" key="3">
    <source>
        <dbReference type="ARBA" id="ARBA00022989"/>
    </source>
</evidence>
<dbReference type="Pfam" id="PF08016">
    <property type="entry name" value="PKD_channel"/>
    <property type="match status" value="1"/>
</dbReference>
<accession>A0A9Q0L9X7</accession>
<gene>
    <name evidence="8" type="ORF">M0811_12227</name>
</gene>
<protein>
    <recommendedName>
        <fullName evidence="7">Polycystin cation channel PKD1/PKD2 domain-containing protein</fullName>
    </recommendedName>
</protein>
<feature type="compositionally biased region" description="Polar residues" evidence="5">
    <location>
        <begin position="520"/>
        <end position="529"/>
    </location>
</feature>
<feature type="transmembrane region" description="Helical" evidence="6">
    <location>
        <begin position="351"/>
        <end position="371"/>
    </location>
</feature>
<dbReference type="InterPro" id="IPR013122">
    <property type="entry name" value="PKD1_2_channel"/>
</dbReference>
<dbReference type="GO" id="GO:0016020">
    <property type="term" value="C:membrane"/>
    <property type="evidence" value="ECO:0007669"/>
    <property type="project" value="UniProtKB-SubCell"/>
</dbReference>
<dbReference type="AlphaFoldDB" id="A0A9Q0L9X7"/>
<keyword evidence="3 6" id="KW-1133">Transmembrane helix</keyword>
<keyword evidence="9" id="KW-1185">Reference proteome</keyword>
<dbReference type="InterPro" id="IPR039031">
    <property type="entry name" value="Mucolipin"/>
</dbReference>